<dbReference type="Gene3D" id="1.20.120.1100">
    <property type="match status" value="1"/>
</dbReference>
<evidence type="ECO:0000313" key="7">
    <source>
        <dbReference type="EMBL" id="VDL73065.1"/>
    </source>
</evidence>
<keyword evidence="8" id="KW-1185">Reference proteome</keyword>
<sequence>MQQMLRAKIAALGPEAKGFVMKVKQSVGILRIISEGGMPSGAALASHVNQVRAAYRSLSPAAQAELKQQFPFVTARPVFIDKLLTMIRGKGICSLDDHSRPINVDFCPLAKLHFFIT</sequence>
<proteinExistence type="inferred from homology"/>
<dbReference type="AlphaFoldDB" id="A0A158QZ35"/>
<evidence type="ECO:0000313" key="9">
    <source>
        <dbReference type="WBParaSite" id="NBR_0000947501-mRNA-1"/>
    </source>
</evidence>
<dbReference type="GO" id="GO:0005576">
    <property type="term" value="C:extracellular region"/>
    <property type="evidence" value="ECO:0007669"/>
    <property type="project" value="UniProtKB-SubCell"/>
</dbReference>
<keyword evidence="6" id="KW-0446">Lipid-binding</keyword>
<evidence type="ECO:0000256" key="1">
    <source>
        <dbReference type="ARBA" id="ARBA00004613"/>
    </source>
</evidence>
<name>A0A158QZ35_NIPBR</name>
<gene>
    <name evidence="7" type="ORF">NBR_LOCUS9476</name>
</gene>
<evidence type="ECO:0000256" key="3">
    <source>
        <dbReference type="ARBA" id="ARBA00022525"/>
    </source>
</evidence>
<dbReference type="EMBL" id="UYSL01020147">
    <property type="protein sequence ID" value="VDL73065.1"/>
    <property type="molecule type" value="Genomic_DNA"/>
</dbReference>
<comment type="similarity">
    <text evidence="2">Belongs to the fatty-acid and retinol-binding protein (FARBP) family.</text>
</comment>
<accession>A0A158QZ35</accession>
<dbReference type="WBParaSite" id="NBR_0000947501-mRNA-1">
    <property type="protein sequence ID" value="NBR_0000947501-mRNA-1"/>
    <property type="gene ID" value="NBR_0000947501"/>
</dbReference>
<dbReference type="Proteomes" id="UP000271162">
    <property type="component" value="Unassembled WGS sequence"/>
</dbReference>
<evidence type="ECO:0000256" key="5">
    <source>
        <dbReference type="ARBA" id="ARBA00023054"/>
    </source>
</evidence>
<reference evidence="9" key="1">
    <citation type="submission" date="2016-04" db="UniProtKB">
        <authorList>
            <consortium name="WormBaseParasite"/>
        </authorList>
    </citation>
    <scope>IDENTIFICATION</scope>
</reference>
<keyword evidence="5" id="KW-0175">Coiled coil</keyword>
<protein>
    <submittedName>
        <fullName evidence="9">Vacuolar protein sorting-associated protein 52 homolog</fullName>
    </submittedName>
</protein>
<organism evidence="9">
    <name type="scientific">Nippostrongylus brasiliensis</name>
    <name type="common">Rat hookworm</name>
    <dbReference type="NCBI Taxonomy" id="27835"/>
    <lineage>
        <taxon>Eukaryota</taxon>
        <taxon>Metazoa</taxon>
        <taxon>Ecdysozoa</taxon>
        <taxon>Nematoda</taxon>
        <taxon>Chromadorea</taxon>
        <taxon>Rhabditida</taxon>
        <taxon>Rhabditina</taxon>
        <taxon>Rhabditomorpha</taxon>
        <taxon>Strongyloidea</taxon>
        <taxon>Heligmosomidae</taxon>
        <taxon>Nippostrongylus</taxon>
    </lineage>
</organism>
<evidence type="ECO:0000256" key="6">
    <source>
        <dbReference type="ARBA" id="ARBA00023121"/>
    </source>
</evidence>
<evidence type="ECO:0000256" key="4">
    <source>
        <dbReference type="ARBA" id="ARBA00022729"/>
    </source>
</evidence>
<comment type="subcellular location">
    <subcellularLocation>
        <location evidence="1">Secreted</location>
    </subcellularLocation>
</comment>
<evidence type="ECO:0000313" key="8">
    <source>
        <dbReference type="Proteomes" id="UP000271162"/>
    </source>
</evidence>
<dbReference type="Pfam" id="PF05823">
    <property type="entry name" value="Gp-FAR-1"/>
    <property type="match status" value="1"/>
</dbReference>
<keyword evidence="3" id="KW-0964">Secreted</keyword>
<evidence type="ECO:0000256" key="2">
    <source>
        <dbReference type="ARBA" id="ARBA00006648"/>
    </source>
</evidence>
<reference evidence="7 8" key="2">
    <citation type="submission" date="2018-11" db="EMBL/GenBank/DDBJ databases">
        <authorList>
            <consortium name="Pathogen Informatics"/>
        </authorList>
    </citation>
    <scope>NUCLEOTIDE SEQUENCE [LARGE SCALE GENOMIC DNA]</scope>
</reference>
<keyword evidence="4" id="KW-0732">Signal</keyword>
<dbReference type="InterPro" id="IPR008632">
    <property type="entry name" value="Gp-FAR-1"/>
</dbReference>
<dbReference type="GO" id="GO:0008289">
    <property type="term" value="F:lipid binding"/>
    <property type="evidence" value="ECO:0007669"/>
    <property type="project" value="UniProtKB-KW"/>
</dbReference>